<reference evidence="1" key="1">
    <citation type="submission" date="2020-03" db="EMBL/GenBank/DDBJ databases">
        <title>A high-quality chromosome-level genome assembly of a woody plant with both climbing and erect habits, Rhamnella rubrinervis.</title>
        <authorList>
            <person name="Lu Z."/>
            <person name="Yang Y."/>
            <person name="Zhu X."/>
            <person name="Sun Y."/>
        </authorList>
    </citation>
    <scope>NUCLEOTIDE SEQUENCE</scope>
    <source>
        <strain evidence="1">BYM</strain>
        <tissue evidence="1">Leaf</tissue>
    </source>
</reference>
<evidence type="ECO:0000313" key="2">
    <source>
        <dbReference type="Proteomes" id="UP000796880"/>
    </source>
</evidence>
<sequence length="103" mass="11269">MPSRGWQCIPGDIKERVFFKIVIPRLSHVGRFRPTSVGDATLSKKRSPRARSAYGMLQVACGGHQRLVARNVQEQQPLRITKNLAGINAVGLAGSSSLSLTDR</sequence>
<comment type="caution">
    <text evidence="1">The sequence shown here is derived from an EMBL/GenBank/DDBJ whole genome shotgun (WGS) entry which is preliminary data.</text>
</comment>
<keyword evidence="2" id="KW-1185">Reference proteome</keyword>
<evidence type="ECO:0000313" key="1">
    <source>
        <dbReference type="EMBL" id="KAF3456078.1"/>
    </source>
</evidence>
<accession>A0A8K0HQ45</accession>
<organism evidence="1 2">
    <name type="scientific">Rhamnella rubrinervis</name>
    <dbReference type="NCBI Taxonomy" id="2594499"/>
    <lineage>
        <taxon>Eukaryota</taxon>
        <taxon>Viridiplantae</taxon>
        <taxon>Streptophyta</taxon>
        <taxon>Embryophyta</taxon>
        <taxon>Tracheophyta</taxon>
        <taxon>Spermatophyta</taxon>
        <taxon>Magnoliopsida</taxon>
        <taxon>eudicotyledons</taxon>
        <taxon>Gunneridae</taxon>
        <taxon>Pentapetalae</taxon>
        <taxon>rosids</taxon>
        <taxon>fabids</taxon>
        <taxon>Rosales</taxon>
        <taxon>Rhamnaceae</taxon>
        <taxon>rhamnoid group</taxon>
        <taxon>Rhamneae</taxon>
        <taxon>Rhamnella</taxon>
    </lineage>
</organism>
<protein>
    <submittedName>
        <fullName evidence="1">Uncharacterized protein</fullName>
    </submittedName>
</protein>
<proteinExistence type="predicted"/>
<gene>
    <name evidence="1" type="ORF">FNV43_RR00721</name>
</gene>
<dbReference type="Proteomes" id="UP000796880">
    <property type="component" value="Unassembled WGS sequence"/>
</dbReference>
<dbReference type="EMBL" id="VOIH02000001">
    <property type="protein sequence ID" value="KAF3456078.1"/>
    <property type="molecule type" value="Genomic_DNA"/>
</dbReference>
<dbReference type="AlphaFoldDB" id="A0A8K0HQ45"/>
<name>A0A8K0HQ45_9ROSA</name>